<name>A0A4U7JBW8_9FIRM</name>
<keyword evidence="8" id="KW-1185">Reference proteome</keyword>
<keyword evidence="1" id="KW-0328">Glycosyltransferase</keyword>
<feature type="transmembrane region" description="Helical" evidence="3">
    <location>
        <begin position="821"/>
        <end position="838"/>
    </location>
</feature>
<dbReference type="CDD" id="cd11753">
    <property type="entry name" value="GH94N_ChvB_NdvB_2_like"/>
    <property type="match status" value="1"/>
</dbReference>
<dbReference type="CDD" id="cd11756">
    <property type="entry name" value="GH94N_ChvB_NdvB_1_like"/>
    <property type="match status" value="1"/>
</dbReference>
<dbReference type="PANTHER" id="PTHR37469">
    <property type="entry name" value="CELLOBIONIC ACID PHOSPHORYLASE-RELATED"/>
    <property type="match status" value="1"/>
</dbReference>
<dbReference type="Gene3D" id="2.70.98.40">
    <property type="entry name" value="Glycoside hydrolase, family 65, N-terminal domain"/>
    <property type="match status" value="2"/>
</dbReference>
<feature type="domain" description="Glycoamylase-like" evidence="5">
    <location>
        <begin position="1318"/>
        <end position="1531"/>
    </location>
</feature>
<reference evidence="7 8" key="1">
    <citation type="submission" date="2020-09" db="EMBL/GenBank/DDBJ databases">
        <title>Characterization and genome sequencing of Ruminiclostridium sp. nov. MA18.</title>
        <authorList>
            <person name="Rettenmaier R."/>
            <person name="Kowollik M.-L."/>
            <person name="Liebl W."/>
            <person name="Zverlov V."/>
        </authorList>
    </citation>
    <scope>NUCLEOTIDE SEQUENCE [LARGE SCALE GENOMIC DNA]</scope>
    <source>
        <strain evidence="7 8">MA18</strain>
    </source>
</reference>
<dbReference type="InterPro" id="IPR012341">
    <property type="entry name" value="6hp_glycosidase-like_sf"/>
</dbReference>
<feature type="transmembrane region" description="Helical" evidence="3">
    <location>
        <begin position="844"/>
        <end position="868"/>
    </location>
</feature>
<keyword evidence="2" id="KW-0808">Transferase</keyword>
<dbReference type="SUPFAM" id="SSF74650">
    <property type="entry name" value="Galactose mutarotase-like"/>
    <property type="match status" value="2"/>
</dbReference>
<protein>
    <submittedName>
        <fullName evidence="7">Carbohydrate-binding protein</fullName>
    </submittedName>
</protein>
<dbReference type="OrthoDB" id="9769991at2"/>
<accession>A0A4U7JBW8</accession>
<dbReference type="SMART" id="SM01068">
    <property type="entry name" value="CBM_X"/>
    <property type="match status" value="2"/>
</dbReference>
<evidence type="ECO:0000259" key="6">
    <source>
        <dbReference type="Pfam" id="PF17167"/>
    </source>
</evidence>
<dbReference type="PANTHER" id="PTHR37469:SF2">
    <property type="entry name" value="CELLOBIONIC ACID PHOSPHORYLASE"/>
    <property type="match status" value="1"/>
</dbReference>
<evidence type="ECO:0000256" key="3">
    <source>
        <dbReference type="SAM" id="Phobius"/>
    </source>
</evidence>
<feature type="transmembrane region" description="Helical" evidence="3">
    <location>
        <begin position="880"/>
        <end position="899"/>
    </location>
</feature>
<dbReference type="InterPro" id="IPR019282">
    <property type="entry name" value="Glycoamylase-like_cons_dom"/>
</dbReference>
<dbReference type="Pfam" id="PF17167">
    <property type="entry name" value="Glyco_hydro_94"/>
    <property type="match status" value="1"/>
</dbReference>
<dbReference type="Gene3D" id="1.50.10.140">
    <property type="match status" value="2"/>
</dbReference>
<keyword evidence="3" id="KW-0812">Transmembrane</keyword>
<dbReference type="SUPFAM" id="SSF48208">
    <property type="entry name" value="Six-hairpin glycosidases"/>
    <property type="match status" value="1"/>
</dbReference>
<dbReference type="EMBL" id="CP061336">
    <property type="protein sequence ID" value="QNU68008.1"/>
    <property type="molecule type" value="Genomic_DNA"/>
</dbReference>
<evidence type="ECO:0000256" key="1">
    <source>
        <dbReference type="ARBA" id="ARBA00022676"/>
    </source>
</evidence>
<evidence type="ECO:0000259" key="5">
    <source>
        <dbReference type="Pfam" id="PF10091"/>
    </source>
</evidence>
<dbReference type="GO" id="GO:0030246">
    <property type="term" value="F:carbohydrate binding"/>
    <property type="evidence" value="ECO:0007669"/>
    <property type="project" value="InterPro"/>
</dbReference>
<dbReference type="Proteomes" id="UP000306409">
    <property type="component" value="Chromosome"/>
</dbReference>
<evidence type="ECO:0000313" key="8">
    <source>
        <dbReference type="Proteomes" id="UP000306409"/>
    </source>
</evidence>
<dbReference type="InterPro" id="IPR011013">
    <property type="entry name" value="Gal_mutarotase_sf_dom"/>
</dbReference>
<evidence type="ECO:0000259" key="4">
    <source>
        <dbReference type="Pfam" id="PF06165"/>
    </source>
</evidence>
<dbReference type="InterPro" id="IPR037018">
    <property type="entry name" value="GH65_N"/>
</dbReference>
<keyword evidence="3" id="KW-1133">Transmembrane helix</keyword>
<feature type="transmembrane region" description="Helical" evidence="3">
    <location>
        <begin position="6"/>
        <end position="23"/>
    </location>
</feature>
<gene>
    <name evidence="7" type="ORF">EHE19_006075</name>
</gene>
<feature type="transmembrane region" description="Helical" evidence="3">
    <location>
        <begin position="948"/>
        <end position="966"/>
    </location>
</feature>
<feature type="transmembrane region" description="Helical" evidence="3">
    <location>
        <begin position="452"/>
        <end position="477"/>
    </location>
</feature>
<evidence type="ECO:0000256" key="2">
    <source>
        <dbReference type="ARBA" id="ARBA00022679"/>
    </source>
</evidence>
<feature type="domain" description="Glycosyl hydrolase 94 supersandwich" evidence="4">
    <location>
        <begin position="2128"/>
        <end position="2395"/>
    </location>
</feature>
<dbReference type="InterPro" id="IPR008928">
    <property type="entry name" value="6-hairpin_glycosidase_sf"/>
</dbReference>
<dbReference type="Gene3D" id="2.60.420.10">
    <property type="entry name" value="Maltose phosphorylase, domain 3"/>
    <property type="match status" value="1"/>
</dbReference>
<keyword evidence="3" id="KW-0472">Membrane</keyword>
<organism evidence="7 8">
    <name type="scientific">Ruminiclostridium herbifermentans</name>
    <dbReference type="NCBI Taxonomy" id="2488810"/>
    <lineage>
        <taxon>Bacteria</taxon>
        <taxon>Bacillati</taxon>
        <taxon>Bacillota</taxon>
        <taxon>Clostridia</taxon>
        <taxon>Eubacteriales</taxon>
        <taxon>Oscillospiraceae</taxon>
        <taxon>Ruminiclostridium</taxon>
    </lineage>
</organism>
<dbReference type="Gene3D" id="1.50.10.10">
    <property type="match status" value="1"/>
</dbReference>
<dbReference type="GO" id="GO:0005975">
    <property type="term" value="P:carbohydrate metabolic process"/>
    <property type="evidence" value="ECO:0007669"/>
    <property type="project" value="InterPro"/>
</dbReference>
<dbReference type="GO" id="GO:0016757">
    <property type="term" value="F:glycosyltransferase activity"/>
    <property type="evidence" value="ECO:0007669"/>
    <property type="project" value="UniProtKB-KW"/>
</dbReference>
<dbReference type="InterPro" id="IPR037824">
    <property type="entry name" value="GH94N_2_NdvB"/>
</dbReference>
<feature type="domain" description="Glycosyl hydrolase 94 catalytic" evidence="6">
    <location>
        <begin position="2410"/>
        <end position="2833"/>
    </location>
</feature>
<dbReference type="KEGG" id="rher:EHE19_006075"/>
<dbReference type="Pfam" id="PF06165">
    <property type="entry name" value="GH94_b-supersand"/>
    <property type="match status" value="2"/>
</dbReference>
<dbReference type="InterPro" id="IPR033432">
    <property type="entry name" value="GH94_catalytic"/>
</dbReference>
<dbReference type="InterPro" id="IPR037820">
    <property type="entry name" value="GH94N_NdvB"/>
</dbReference>
<dbReference type="InterPro" id="IPR052047">
    <property type="entry name" value="GH94_Enzymes"/>
</dbReference>
<dbReference type="RefSeq" id="WP_137698265.1">
    <property type="nucleotide sequence ID" value="NZ_CP061336.1"/>
</dbReference>
<evidence type="ECO:0000313" key="7">
    <source>
        <dbReference type="EMBL" id="QNU68008.1"/>
    </source>
</evidence>
<sequence length="2909" mass="332415">MNIYIFLIIFLAVALISVILIWVKNLNRFQFQIEDIVLSADELEKHAESLAKVQETSKRKYAMKRITRRIESKFQYISLTYKRFNEDASAGFPIPPAAEWLLDNFYIIEEQKSIIVRELCDLKKALPVITEGIYSGFPRIYTIAIEIVSHIDGNANEKVIKDFITAYQRYNFLTIEELWMLTLMVKAALIEKLWVVCEKMNSTHQDWHKAEQTLEIVNDNNPSNDTCENFYSMIEELDDITPAFVEYLIKKLRKKGSKTLWMIQCIDGILAQKSTTTDNLISIDHLNQAVTQVSIGNVINSLRSLSGFDSTALFEELSEVERILKQDPCNIYSKMDFNSRNQYRNIITKLADKFKTTEIHVARLCYELAEDAVNTGSQETSADHIGYYLIGKGQKALFESLNSKSKNAVRYKKLNEKHSVNLYISAIILFTIAVVLIPLIYSLNRETKVEDIFAVILGIFGLIPASEIVISIINNCLGNFIKPARLPKLELKKGIPQELATMVIVPTLVPNVKRTLDLIDNLEVFYLANKSDNIYFSLVGDFKDGNEETSSEDKAIVDAALKRIRELNKKYSTEGNDIFFLFCRARQFNKQQNKWLGWERKRGAIIEFNRLLRGDKNTSYIFNSVDIDELPYIKYVITLDADTQLPLESAAQLVGTIAHPLNRAVFNEEKGIVTDGYGILQPRVDVNIESANVSYFTKVFAGQGGIDPYTTTVSDVYQDTFGEGIFTGKGIYELDIFQKALDNIIPENTILSHDLLEGSYLRTGLVTDIELIDGYPSKYNSFMMRLHRWTRGDWQLLHWIFGKTPVTKLSRWKMFDNLRRSLLYPTLIIVLFLSLTLLRNSINAWIWLDIVALCSPVVGYFVHTILGCNYKVYITKRKTIVLTGFSGILVQIGLLLAFAPYQAYLMTNAIVKTLYRVLISKKNLLEWITAADMELALKNDLSSYYRRMWFSPVFGAAVLVVCLFLARDYICLGVAFYILWLLGPYIAYFISKPICNSNNALSNETIKDFRLLSRKTWFYFDEFAGISDNYLPADNYQEEPYKGAAHRTSPTNIGLLLVSNLAARDMGYINTVDLLDRIENTITTIEKLEKWNGHLFNWYNTVTLDILRPKFVSTVDSGNFVGYLMVLNEGLKEYRNKPIYDEAVIEGIFDLLELCNLEIDKEKPYFDMVRLKNIAQNTYSSDTSVNVKTVNVRAEAVKKLDTSIENDEAVQSIKNRYEVLFSEISTALNALIDRNKLGYFTKKLVYQVNMYHTLLEKYNDKIFSSIDEITEKSVQIDTLINRIQTLIDNMKFKCLFDENRDLFSIGFNVDEGHQIKSYYDLFASEARQTSLIAIARGEVSKQHWFKLGRKLVSIGGGAGLVSWTGTMFEYLMPRLLIKCYSNTLIERTYKSVVKAQINYGLSKNIPWGISESSFYAFDIALNYQYRAFGVPSLGLKRGLINDLVIAPYATIMAIDIEPEQCANNIERLRNLGAEGQFGLYEAVDFTDSRLKMDQKCAIVKSYMVHHQGMSMLAFVNFFKDNIMQRRFHAIPEIKAVDALIQEKYPASVYISKDCKDKPKYDVRKKAEDEEIVIRSYNNTSPIPKMHLLTNGNYNLVLTDKGSGYGKCNSMAVYRWINDYMQSSGAFIYIRNVNSNEYWSTTYSPVNTEPEAYKVIFAPHKAEYIRREGNIETNTEILISTEDNAEIRKVTIFNHSTSKRVVELTSYMEIVLSQPEADSAHPAFSKLFVKTEYIEQHNGLLAMRRKRDDVKQTVWGYHTVSTDGNIQGKVEYETNRMNFIGRNRSLACPNAMEPDQPLSNSVGAVLDPIFSLRIRVCIEPGESEVVNFCIGTCDTRKNAIEMLEKYCDTSSAERVTEMAWTRSIVEAGFLNVNARDERAYLKLLPRILYGLDRIESAQYIINNTLSQSELWPFGISGDVPIILVTIADRDSFEEVQWALKLHDYFRLKGLTFDLVVLVTEEETYNQPIFEMVKDMAVSGRSYEHIDRKGGIFIRKAQQMSSEQRCLLFTCAKIIIDADKGIFDFLDEDEDSNVRLEDIPELVSARKHDDVSNRLSNRDIFGNLAKSEEAIKTTETNRTVSQPRENNQDQAEITKVEKDYEEAIEDEYISNIAENLKFFNGIGGFTNDGNEYVICLRAGVTTPAPWVNIISNDKFGFICTESGGGYTWHQNSSQNKLTSWANDPVSDTPSEIIYLHSKNTDAIWNCTPLPVRESEPYVIRHGFGYTSFLHKSHGLEQELLQFAAVDSPIKLSIVNLKNISNKELNIDVAYYFRPVLGVEVSKTSPYIITSYDQELKALYMENVYSDDFRGLRAFLSCSEENVTYTGQRIEFIGNNMDFSDPVGMRTSLNGKVGSGFDACAAIKTTVDILPYESKQVVFLFGQEEAEKTHALIEKFKDKNYANEEFNRVKESWYKKLKQIQVNTSDSAMNILLNGWLQYQVLSSRVFARTGFYQAGGAFGFRDQLQDVMSVVYTMPEITKKQILLHCRHQFLEGDVQHWWHEQKNNGIRTRYSDDLLWLPYVTCDYIYSTGDYKILNISENYIQSELLGDNEHERYEVATVSETKGTVYEHCIRAIDKSLKFGVHGIPLMGGGDWNDGMNLIGAHGKGESVWLGWFLYCVLHKMIPICTHMGDLERANKYRDHATKIIEAIEKEAWDGSWYRRAYFDDGTPLGSIQNDEGKIDSLSQSWAAISAAAKPSRVEEAMSALEKYLIDRKNGLIKLLTPPFYDSELNPGYIKGYLPGVRENGGQYSHAATWVIYAYTQLGNGEKAWELFSMINPINHARTDMECITYKVEPYVMAADVYAVPPNEGRGGWTWYTGAAGWMYRIGMEHILGIKKQGKFLKLAPCIPKMIKEYSVKYVFGGSVYEIKIINNSNKNTGVKQIKIDERTVNSDTIELIDDGKIHRLEAYM</sequence>
<dbReference type="InterPro" id="IPR010383">
    <property type="entry name" value="Glyco_hydrolase_94_b-supersand"/>
</dbReference>
<feature type="transmembrane region" description="Helical" evidence="3">
    <location>
        <begin position="971"/>
        <end position="990"/>
    </location>
</feature>
<proteinExistence type="predicted"/>
<dbReference type="Pfam" id="PF10091">
    <property type="entry name" value="Glycoamylase"/>
    <property type="match status" value="1"/>
</dbReference>
<feature type="domain" description="Glycosyl hydrolase 94 supersandwich" evidence="4">
    <location>
        <begin position="1570"/>
        <end position="1847"/>
    </location>
</feature>
<feature type="transmembrane region" description="Helical" evidence="3">
    <location>
        <begin position="420"/>
        <end position="440"/>
    </location>
</feature>